<keyword evidence="20" id="KW-1185">Reference proteome</keyword>
<evidence type="ECO:0000256" key="3">
    <source>
        <dbReference type="ARBA" id="ARBA00022559"/>
    </source>
</evidence>
<dbReference type="EMBL" id="LDQA01000024">
    <property type="protein sequence ID" value="KTR05527.1"/>
    <property type="molecule type" value="Genomic_DNA"/>
</dbReference>
<keyword evidence="8 13" id="KW-0408">Iron</keyword>
<dbReference type="GO" id="GO:0005829">
    <property type="term" value="C:cytosol"/>
    <property type="evidence" value="ECO:0007669"/>
    <property type="project" value="TreeGrafter"/>
</dbReference>
<dbReference type="Pfam" id="PF20628">
    <property type="entry name" value="Dyp_perox_C"/>
    <property type="match status" value="1"/>
</dbReference>
<evidence type="ECO:0000256" key="9">
    <source>
        <dbReference type="ARBA" id="ARBA00023239"/>
    </source>
</evidence>
<feature type="binding site" evidence="14">
    <location>
        <begin position="245"/>
        <end position="247"/>
    </location>
    <ligand>
        <name>protoporphyrin IX</name>
        <dbReference type="ChEBI" id="CHEBI:57306"/>
    </ligand>
</feature>
<dbReference type="InterPro" id="IPR011008">
    <property type="entry name" value="Dimeric_a/b-barrel"/>
</dbReference>
<evidence type="ECO:0000256" key="2">
    <source>
        <dbReference type="ARBA" id="ARBA00005365"/>
    </source>
</evidence>
<gene>
    <name evidence="19" type="ORF">NS365_10960</name>
</gene>
<comment type="cofactor">
    <cofactor evidence="13 15">
        <name>heme b</name>
        <dbReference type="ChEBI" id="CHEBI:60344"/>
    </cofactor>
    <text evidence="13 15">Binds 1 heme b (iron(II)-protoporphyrin IX) group non-covalently per subunit.</text>
</comment>
<feature type="binding site" evidence="14">
    <location>
        <position position="305"/>
    </location>
    <ligand>
        <name>protoporphyrin IX</name>
        <dbReference type="ChEBI" id="CHEBI:57306"/>
    </ligand>
</feature>
<name>A0A175RPL7_9HYPH</name>
<dbReference type="EC" id="1.11.1.-" evidence="15"/>
<evidence type="ECO:0000256" key="5">
    <source>
        <dbReference type="ARBA" id="ARBA00022723"/>
    </source>
</evidence>
<keyword evidence="7 15" id="KW-0560">Oxidoreductase</keyword>
<feature type="signal peptide" evidence="15">
    <location>
        <begin position="1"/>
        <end position="38"/>
    </location>
</feature>
<evidence type="ECO:0000313" key="20">
    <source>
        <dbReference type="Proteomes" id="UP000078529"/>
    </source>
</evidence>
<feature type="domain" description="Dyp-type peroxidase N-terminal" evidence="17">
    <location>
        <begin position="70"/>
        <end position="220"/>
    </location>
</feature>
<dbReference type="NCBIfam" id="TIGR01412">
    <property type="entry name" value="tat_substr_1"/>
    <property type="match status" value="1"/>
</dbReference>
<evidence type="ECO:0000256" key="15">
    <source>
        <dbReference type="RuleBase" id="RU365017"/>
    </source>
</evidence>
<evidence type="ECO:0000256" key="4">
    <source>
        <dbReference type="ARBA" id="ARBA00022617"/>
    </source>
</evidence>
<evidence type="ECO:0000259" key="17">
    <source>
        <dbReference type="Pfam" id="PF04261"/>
    </source>
</evidence>
<comment type="caution">
    <text evidence="19">The sequence shown here is derived from an EMBL/GenBank/DDBJ whole genome shotgun (WGS) entry which is preliminary data.</text>
</comment>
<dbReference type="GO" id="GO:0033212">
    <property type="term" value="P:iron import into cell"/>
    <property type="evidence" value="ECO:0007669"/>
    <property type="project" value="InterPro"/>
</dbReference>
<evidence type="ECO:0000256" key="16">
    <source>
        <dbReference type="SAM" id="MobiDB-lite"/>
    </source>
</evidence>
<keyword evidence="3 15" id="KW-0575">Peroxidase</keyword>
<dbReference type="GO" id="GO:0030313">
    <property type="term" value="C:cell envelope"/>
    <property type="evidence" value="ECO:0007669"/>
    <property type="project" value="UniProtKB-SubCell"/>
</dbReference>
<keyword evidence="9" id="KW-0456">Lyase</keyword>
<comment type="subcellular location">
    <subcellularLocation>
        <location evidence="1">Cell envelope</location>
    </subcellularLocation>
</comment>
<dbReference type="NCBIfam" id="TIGR01413">
    <property type="entry name" value="Dyp_perox_fam"/>
    <property type="match status" value="1"/>
</dbReference>
<dbReference type="InterPro" id="IPR048327">
    <property type="entry name" value="Dyp_perox_N"/>
</dbReference>
<dbReference type="InterPro" id="IPR048328">
    <property type="entry name" value="Dyp_perox_C"/>
</dbReference>
<evidence type="ECO:0000313" key="19">
    <source>
        <dbReference type="EMBL" id="KTR05527.1"/>
    </source>
</evidence>
<evidence type="ECO:0000259" key="18">
    <source>
        <dbReference type="Pfam" id="PF20628"/>
    </source>
</evidence>
<keyword evidence="6 15" id="KW-0732">Signal</keyword>
<feature type="region of interest" description="Disordered" evidence="16">
    <location>
        <begin position="35"/>
        <end position="76"/>
    </location>
</feature>
<organism evidence="19 20">
    <name type="scientific">Aureimonas ureilytica</name>
    <dbReference type="NCBI Taxonomy" id="401562"/>
    <lineage>
        <taxon>Bacteria</taxon>
        <taxon>Pseudomonadati</taxon>
        <taxon>Pseudomonadota</taxon>
        <taxon>Alphaproteobacteria</taxon>
        <taxon>Hyphomicrobiales</taxon>
        <taxon>Aurantimonadaceae</taxon>
        <taxon>Aureimonas</taxon>
    </lineage>
</organism>
<dbReference type="InterPro" id="IPR006313">
    <property type="entry name" value="EfeB/EfeN"/>
</dbReference>
<evidence type="ECO:0000256" key="6">
    <source>
        <dbReference type="ARBA" id="ARBA00022729"/>
    </source>
</evidence>
<evidence type="ECO:0000256" key="14">
    <source>
        <dbReference type="PIRSR" id="PIRSR606313-2"/>
    </source>
</evidence>
<feature type="chain" id="PRO_5014491156" description="Deferrochelatase" evidence="15">
    <location>
        <begin position="39"/>
        <end position="439"/>
    </location>
</feature>
<feature type="binding site" evidence="13">
    <location>
        <position position="357"/>
    </location>
    <ligand>
        <name>heme b</name>
        <dbReference type="ChEBI" id="CHEBI:60344"/>
    </ligand>
</feature>
<evidence type="ECO:0000256" key="11">
    <source>
        <dbReference type="ARBA" id="ARBA00033775"/>
    </source>
</evidence>
<dbReference type="PROSITE" id="PS51404">
    <property type="entry name" value="DYP_PEROXIDASE"/>
    <property type="match status" value="1"/>
</dbReference>
<evidence type="ECO:0000256" key="7">
    <source>
        <dbReference type="ARBA" id="ARBA00023002"/>
    </source>
</evidence>
<dbReference type="AlphaFoldDB" id="A0A175RPL7"/>
<evidence type="ECO:0000256" key="13">
    <source>
        <dbReference type="PIRSR" id="PIRSR606313-1"/>
    </source>
</evidence>
<dbReference type="Proteomes" id="UP000078529">
    <property type="component" value="Unassembled WGS sequence"/>
</dbReference>
<feature type="domain" description="Dyp-type peroxidase C-terminal" evidence="18">
    <location>
        <begin position="236"/>
        <end position="419"/>
    </location>
</feature>
<feature type="binding site" evidence="13">
    <location>
        <position position="339"/>
    </location>
    <ligand>
        <name>heme b</name>
        <dbReference type="ChEBI" id="CHEBI:60344"/>
    </ligand>
</feature>
<dbReference type="PANTHER" id="PTHR30521:SF4">
    <property type="entry name" value="DEFERROCHELATASE"/>
    <property type="match status" value="1"/>
</dbReference>
<comment type="catalytic activity">
    <reaction evidence="12">
        <text>heme b + 2 H(+) = protoporphyrin IX + Fe(2+)</text>
        <dbReference type="Rhea" id="RHEA:22584"/>
        <dbReference type="ChEBI" id="CHEBI:15378"/>
        <dbReference type="ChEBI" id="CHEBI:29033"/>
        <dbReference type="ChEBI" id="CHEBI:57306"/>
        <dbReference type="ChEBI" id="CHEBI:60344"/>
        <dbReference type="EC" id="4.98.1.1"/>
    </reaction>
    <physiologicalReaction direction="left-to-right" evidence="12">
        <dbReference type="Rhea" id="RHEA:22585"/>
    </physiologicalReaction>
</comment>
<evidence type="ECO:0000256" key="1">
    <source>
        <dbReference type="ARBA" id="ARBA00004196"/>
    </source>
</evidence>
<dbReference type="PANTHER" id="PTHR30521">
    <property type="entry name" value="DEFERROCHELATASE/PEROXIDASE"/>
    <property type="match status" value="1"/>
</dbReference>
<dbReference type="Pfam" id="PF04261">
    <property type="entry name" value="Dyp_perox_N"/>
    <property type="match status" value="1"/>
</dbReference>
<evidence type="ECO:0000256" key="10">
    <source>
        <dbReference type="ARBA" id="ARBA00033771"/>
    </source>
</evidence>
<dbReference type="RefSeq" id="WP_058600326.1">
    <property type="nucleotide sequence ID" value="NZ_LDQA01000024.1"/>
</dbReference>
<dbReference type="GO" id="GO:0020037">
    <property type="term" value="F:heme binding"/>
    <property type="evidence" value="ECO:0007669"/>
    <property type="project" value="InterPro"/>
</dbReference>
<dbReference type="GO" id="GO:0004325">
    <property type="term" value="F:ferrochelatase activity"/>
    <property type="evidence" value="ECO:0007669"/>
    <property type="project" value="UniProtKB-EC"/>
</dbReference>
<protein>
    <recommendedName>
        <fullName evidence="10 15">Deferrochelatase</fullName>
        <ecNumber evidence="15">1.11.1.-</ecNumber>
    </recommendedName>
    <alternativeName>
        <fullName evidence="11 15">Peroxidase EfeB</fullName>
    </alternativeName>
</protein>
<feature type="binding site" evidence="13">
    <location>
        <begin position="245"/>
        <end position="247"/>
    </location>
    <ligand>
        <name>heme b</name>
        <dbReference type="ChEBI" id="CHEBI:60344"/>
    </ligand>
</feature>
<dbReference type="GO" id="GO:0046872">
    <property type="term" value="F:metal ion binding"/>
    <property type="evidence" value="ECO:0007669"/>
    <property type="project" value="UniProtKB-KW"/>
</dbReference>
<evidence type="ECO:0000256" key="8">
    <source>
        <dbReference type="ARBA" id="ARBA00023004"/>
    </source>
</evidence>
<dbReference type="SUPFAM" id="SSF54909">
    <property type="entry name" value="Dimeric alpha+beta barrel"/>
    <property type="match status" value="1"/>
</dbReference>
<comment type="function">
    <text evidence="15">Involved in the recovery of exogenous heme iron. Extracts iron from heme while preserving the protoporphyrin ring intact.</text>
</comment>
<dbReference type="GO" id="GO:0004601">
    <property type="term" value="F:peroxidase activity"/>
    <property type="evidence" value="ECO:0007669"/>
    <property type="project" value="UniProtKB-KW"/>
</dbReference>
<dbReference type="InterPro" id="IPR006314">
    <property type="entry name" value="Dyp_peroxidase"/>
</dbReference>
<dbReference type="PATRIC" id="fig|401562.4.peg.1959"/>
<keyword evidence="4 13" id="KW-0349">Heme</keyword>
<dbReference type="PROSITE" id="PS51318">
    <property type="entry name" value="TAT"/>
    <property type="match status" value="1"/>
</dbReference>
<feature type="binding site" evidence="13">
    <location>
        <begin position="344"/>
        <end position="346"/>
    </location>
    <ligand>
        <name>heme b</name>
        <dbReference type="ChEBI" id="CHEBI:60344"/>
    </ligand>
</feature>
<comment type="similarity">
    <text evidence="2">Belongs to the DyP-type peroxidase family. EfeB subfamily.</text>
</comment>
<evidence type="ECO:0000256" key="12">
    <source>
        <dbReference type="ARBA" id="ARBA00048856"/>
    </source>
</evidence>
<accession>A0A175RPL7</accession>
<feature type="compositionally biased region" description="Polar residues" evidence="16">
    <location>
        <begin position="39"/>
        <end position="49"/>
    </location>
</feature>
<keyword evidence="5 13" id="KW-0479">Metal-binding</keyword>
<reference evidence="19 20" key="1">
    <citation type="journal article" date="2016" name="Front. Microbiol.">
        <title>Genomic Resource of Rice Seed Associated Bacteria.</title>
        <authorList>
            <person name="Midha S."/>
            <person name="Bansal K."/>
            <person name="Sharma S."/>
            <person name="Kumar N."/>
            <person name="Patil P.P."/>
            <person name="Chaudhry V."/>
            <person name="Patil P.B."/>
        </authorList>
    </citation>
    <scope>NUCLEOTIDE SEQUENCE [LARGE SCALE GENOMIC DNA]</scope>
    <source>
        <strain evidence="19 20">NS365</strain>
    </source>
</reference>
<proteinExistence type="inferred from homology"/>
<sequence>MMDREKPVENGFVTNRRRLLAGLAGGAAAAATFHPAHAASQSRDTQDNQVAEAPQSDTAREAQPFHGRHQSGIVTPRPAAGMVVSFDTVAQSPEDVERLLRGLTERFRFLMAGGPVPELDPRLPPADSGILGPVVPPDNLTMTLSLGSSFFDDRPWLTPAKPRRLQRMTQFKNDALVADLCHGDLTVQICANTPDATIHALRDLIKTLPDLLLVRWKQEGTVPILPPSPKGVHESARNFLGFRDGSANPNSQDGDVMNRVVWVGEDDDEPEWAHDGTYQAVRIIRNFVERWDRTPLGEQEAIFGRHKASGAPLSGGTSEHDVPDYAKDPKGELTPLDAHIRLANPRTPQTQKSLMLRRPFNYSNGVTKNGQLDQGLLFIAYQADLERSFITVQSRLDGEPLEEYIKPIGGGYFFTLPGVRDEADFLGRSLLQAATQLKS</sequence>
<dbReference type="InterPro" id="IPR006311">
    <property type="entry name" value="TAT_signal"/>
</dbReference>